<evidence type="ECO:0000313" key="1">
    <source>
        <dbReference type="EMBL" id="VDN13893.1"/>
    </source>
</evidence>
<keyword evidence="2" id="KW-1185">Reference proteome</keyword>
<dbReference type="OrthoDB" id="10047121at2759"/>
<sequence>MRVDLGLACKQLVFCFVPTVEDAGNPAPIPVVSSQCRLRLQIMIPFDRVLPFTYQLAIDVVREILTEHYHKREKPLKSEHLLEFLRFCLKTYFTFGGQRYEEIKGTPVDSSLSGLIAEVVLQRIEHFVFTKYQPKFWALYVDGTFIIVKTSDIEHLKELLNSIPRDEIEVLEKSLSLPTTLSSKMLGQWRVYDLLLHRYKAQIQCALRTVAFAAFTYMRLFAVIGSCKAGTGKLVFCVRCVLLDLIVHA</sequence>
<name>A0A3P7LSF8_DIBLA</name>
<proteinExistence type="predicted"/>
<organism evidence="1 2">
    <name type="scientific">Dibothriocephalus latus</name>
    <name type="common">Fish tapeworm</name>
    <name type="synonym">Diphyllobothrium latum</name>
    <dbReference type="NCBI Taxonomy" id="60516"/>
    <lineage>
        <taxon>Eukaryota</taxon>
        <taxon>Metazoa</taxon>
        <taxon>Spiralia</taxon>
        <taxon>Lophotrochozoa</taxon>
        <taxon>Platyhelminthes</taxon>
        <taxon>Cestoda</taxon>
        <taxon>Eucestoda</taxon>
        <taxon>Diphyllobothriidea</taxon>
        <taxon>Diphyllobothriidae</taxon>
        <taxon>Dibothriocephalus</taxon>
    </lineage>
</organism>
<dbReference type="Proteomes" id="UP000281553">
    <property type="component" value="Unassembled WGS sequence"/>
</dbReference>
<reference evidence="1 2" key="1">
    <citation type="submission" date="2018-11" db="EMBL/GenBank/DDBJ databases">
        <authorList>
            <consortium name="Pathogen Informatics"/>
        </authorList>
    </citation>
    <scope>NUCLEOTIDE SEQUENCE [LARGE SCALE GENOMIC DNA]</scope>
</reference>
<evidence type="ECO:0000313" key="2">
    <source>
        <dbReference type="Proteomes" id="UP000281553"/>
    </source>
</evidence>
<dbReference type="PANTHER" id="PTHR21301">
    <property type="entry name" value="REVERSE TRANSCRIPTASE"/>
    <property type="match status" value="1"/>
</dbReference>
<evidence type="ECO:0008006" key="3">
    <source>
        <dbReference type="Google" id="ProtNLM"/>
    </source>
</evidence>
<protein>
    <recommendedName>
        <fullName evidence="3">Reverse transcriptase domain-containing protein</fullName>
    </recommendedName>
</protein>
<dbReference type="EMBL" id="UYRU01057692">
    <property type="protein sequence ID" value="VDN13893.1"/>
    <property type="molecule type" value="Genomic_DNA"/>
</dbReference>
<accession>A0A3P7LSF8</accession>
<dbReference type="AlphaFoldDB" id="A0A3P7LSF8"/>
<gene>
    <name evidence="1" type="ORF">DILT_LOCUS9724</name>
</gene>
<dbReference type="PANTHER" id="PTHR21301:SF10">
    <property type="entry name" value="REVERSE TRANSCRIPTASE DOMAIN-CONTAINING PROTEIN"/>
    <property type="match status" value="1"/>
</dbReference>